<sequence>MDTNDIDNLDGLSPENIANKIFNNDPKEPCSCQLIAPGSDGDLTYVFEVLLTILMEGFAILSGDITTIPLDSFSENSIMALNPWIQSMGLNLIVSEIDASNKEEYTNYYNRIVLNRDMHEQLFIIMRNNKSYHFLLNGDALEENTAATELHYLFAIFECKDKIFKIKFDFIKP</sequence>
<accession>A0A481Z119</accession>
<name>A0A481Z119_9VIRU</name>
<proteinExistence type="predicted"/>
<reference evidence="1" key="1">
    <citation type="journal article" date="2019" name="MBio">
        <title>Virus Genomes from Deep Sea Sediments Expand the Ocean Megavirome and Support Independent Origins of Viral Gigantism.</title>
        <authorList>
            <person name="Backstrom D."/>
            <person name="Yutin N."/>
            <person name="Jorgensen S.L."/>
            <person name="Dharamshi J."/>
            <person name="Homa F."/>
            <person name="Zaremba-Niedwiedzka K."/>
            <person name="Spang A."/>
            <person name="Wolf Y.I."/>
            <person name="Koonin E.V."/>
            <person name="Ettema T.J."/>
        </authorList>
    </citation>
    <scope>NUCLEOTIDE SEQUENCE</scope>
</reference>
<gene>
    <name evidence="1" type="ORF">LCMiAC01_00400</name>
</gene>
<evidence type="ECO:0000313" key="1">
    <source>
        <dbReference type="EMBL" id="QBK88376.1"/>
    </source>
</evidence>
<organism evidence="1">
    <name type="scientific">Mimivirus LCMiAC01</name>
    <dbReference type="NCBI Taxonomy" id="2506608"/>
    <lineage>
        <taxon>Viruses</taxon>
        <taxon>Varidnaviria</taxon>
        <taxon>Bamfordvirae</taxon>
        <taxon>Nucleocytoviricota</taxon>
        <taxon>Megaviricetes</taxon>
        <taxon>Imitervirales</taxon>
        <taxon>Mimiviridae</taxon>
        <taxon>Klosneuvirinae</taxon>
    </lineage>
</organism>
<dbReference type="EMBL" id="MK500388">
    <property type="protein sequence ID" value="QBK88376.1"/>
    <property type="molecule type" value="Genomic_DNA"/>
</dbReference>
<protein>
    <submittedName>
        <fullName evidence="1">Uncharacterized protein</fullName>
    </submittedName>
</protein>